<evidence type="ECO:0000259" key="1">
    <source>
        <dbReference type="Pfam" id="PF02627"/>
    </source>
</evidence>
<dbReference type="InterPro" id="IPR003779">
    <property type="entry name" value="CMD-like"/>
</dbReference>
<comment type="caution">
    <text evidence="2">The sequence shown here is derived from an EMBL/GenBank/DDBJ whole genome shotgun (WGS) entry which is preliminary data.</text>
</comment>
<feature type="domain" description="Carboxymuconolactone decarboxylase-like" evidence="1">
    <location>
        <begin position="43"/>
        <end position="124"/>
    </location>
</feature>
<dbReference type="Gene3D" id="1.20.1290.10">
    <property type="entry name" value="AhpD-like"/>
    <property type="match status" value="1"/>
</dbReference>
<dbReference type="GO" id="GO:0051920">
    <property type="term" value="F:peroxiredoxin activity"/>
    <property type="evidence" value="ECO:0007669"/>
    <property type="project" value="InterPro"/>
</dbReference>
<name>A0A225E4J8_9BACT</name>
<evidence type="ECO:0000313" key="3">
    <source>
        <dbReference type="Proteomes" id="UP000214646"/>
    </source>
</evidence>
<dbReference type="Proteomes" id="UP000214646">
    <property type="component" value="Unassembled WGS sequence"/>
</dbReference>
<keyword evidence="3" id="KW-1185">Reference proteome</keyword>
<evidence type="ECO:0000313" key="2">
    <source>
        <dbReference type="EMBL" id="OWK43327.1"/>
    </source>
</evidence>
<dbReference type="SUPFAM" id="SSF69118">
    <property type="entry name" value="AhpD-like"/>
    <property type="match status" value="1"/>
</dbReference>
<dbReference type="InterPro" id="IPR029032">
    <property type="entry name" value="AhpD-like"/>
</dbReference>
<accession>A0A225E4J8</accession>
<dbReference type="AlphaFoldDB" id="A0A225E4J8"/>
<dbReference type="EMBL" id="NIDE01000004">
    <property type="protein sequence ID" value="OWK43327.1"/>
    <property type="molecule type" value="Genomic_DNA"/>
</dbReference>
<protein>
    <submittedName>
        <fullName evidence="2">Carboxymuconolactone decarboxylase domain protein</fullName>
    </submittedName>
</protein>
<organism evidence="2 3">
    <name type="scientific">Fimbriiglobus ruber</name>
    <dbReference type="NCBI Taxonomy" id="1908690"/>
    <lineage>
        <taxon>Bacteria</taxon>
        <taxon>Pseudomonadati</taxon>
        <taxon>Planctomycetota</taxon>
        <taxon>Planctomycetia</taxon>
        <taxon>Gemmatales</taxon>
        <taxon>Gemmataceae</taxon>
        <taxon>Fimbriiglobus</taxon>
    </lineage>
</organism>
<sequence length="134" mass="14468">MSRLDCLNAEWPLRPAAALPGVHVMAKLPKPPDTFVEFTRQFPQIAEAWRLVQDAGQVGPFDEKTQRLVKLAVAIGTMREGSVHSAVRKAVAFGVTKEEIDQTLALAAGTLGFPASVAAFSWVRDELAKGAETP</sequence>
<gene>
    <name evidence="2" type="ORF">FRUB_02926</name>
</gene>
<dbReference type="Pfam" id="PF02627">
    <property type="entry name" value="CMD"/>
    <property type="match status" value="1"/>
</dbReference>
<proteinExistence type="predicted"/>
<reference evidence="3" key="1">
    <citation type="submission" date="2017-06" db="EMBL/GenBank/DDBJ databases">
        <title>Genome analysis of Fimbriiglobus ruber SP5, the first member of the order Planctomycetales with confirmed chitinolytic capability.</title>
        <authorList>
            <person name="Ravin N.V."/>
            <person name="Rakitin A.L."/>
            <person name="Ivanova A.A."/>
            <person name="Beletsky A.V."/>
            <person name="Kulichevskaya I.S."/>
            <person name="Mardanov A.V."/>
            <person name="Dedysh S.N."/>
        </authorList>
    </citation>
    <scope>NUCLEOTIDE SEQUENCE [LARGE SCALE GENOMIC DNA]</scope>
    <source>
        <strain evidence="3">SP5</strain>
    </source>
</reference>